<sequence length="158" mass="17310">MEHTASNTSPLTCPFCEASELSDFGRNSARCGACGAVLGGDFLDSLRRIVTLPDTIGQHACECGHPEMRLLPDNVYRCPACGSEVLPLSAARVSWMNPPRSEAYRQGWLDGRFGEAELLTESRLLARWGAASDRLDFYRGHRAGREARVGGHRLMEAS</sequence>
<dbReference type="AlphaFoldDB" id="A0A6J4P8S5"/>
<gene>
    <name evidence="1" type="ORF">AVDCRST_MAG03-1528</name>
</gene>
<name>A0A6J4P8S5_9ACTN</name>
<dbReference type="EMBL" id="CADCUT010000092">
    <property type="protein sequence ID" value="CAA9405908.1"/>
    <property type="molecule type" value="Genomic_DNA"/>
</dbReference>
<proteinExistence type="predicted"/>
<protein>
    <submittedName>
        <fullName evidence="1">Uncharacterized protein</fullName>
    </submittedName>
</protein>
<organism evidence="1">
    <name type="scientific">uncultured Rubrobacteraceae bacterium</name>
    <dbReference type="NCBI Taxonomy" id="349277"/>
    <lineage>
        <taxon>Bacteria</taxon>
        <taxon>Bacillati</taxon>
        <taxon>Actinomycetota</taxon>
        <taxon>Rubrobacteria</taxon>
        <taxon>Rubrobacterales</taxon>
        <taxon>Rubrobacteraceae</taxon>
        <taxon>environmental samples</taxon>
    </lineage>
</organism>
<reference evidence="1" key="1">
    <citation type="submission" date="2020-02" db="EMBL/GenBank/DDBJ databases">
        <authorList>
            <person name="Meier V. D."/>
        </authorList>
    </citation>
    <scope>NUCLEOTIDE SEQUENCE</scope>
    <source>
        <strain evidence="1">AVDCRST_MAG03</strain>
    </source>
</reference>
<accession>A0A6J4P8S5</accession>
<evidence type="ECO:0000313" key="1">
    <source>
        <dbReference type="EMBL" id="CAA9405908.1"/>
    </source>
</evidence>